<name>A0ACD3A8U8_9AGAR</name>
<gene>
    <name evidence="1" type="ORF">BDN72DRAFT_863060</name>
</gene>
<sequence length="154" mass="16596">MGGSTFAWVLNSLFLAHLFLPLPHSPLPTSRSFPSTRLQVAILGRLNTQHVHAATTFITLSPLLVDTVCRCPLPSATTISSSSQLAVPTCYVVSDLPCPLPLDDVLTLCRFTAMNRGVNDGFTLVCHSNHSTFDCQDIAQLDLAMLTSHSALTC</sequence>
<reference evidence="1 2" key="1">
    <citation type="journal article" date="2019" name="Nat. Ecol. Evol.">
        <title>Megaphylogeny resolves global patterns of mushroom evolution.</title>
        <authorList>
            <person name="Varga T."/>
            <person name="Krizsan K."/>
            <person name="Foldi C."/>
            <person name="Dima B."/>
            <person name="Sanchez-Garcia M."/>
            <person name="Sanchez-Ramirez S."/>
            <person name="Szollosi G.J."/>
            <person name="Szarkandi J.G."/>
            <person name="Papp V."/>
            <person name="Albert L."/>
            <person name="Andreopoulos W."/>
            <person name="Angelini C."/>
            <person name="Antonin V."/>
            <person name="Barry K.W."/>
            <person name="Bougher N.L."/>
            <person name="Buchanan P."/>
            <person name="Buyck B."/>
            <person name="Bense V."/>
            <person name="Catcheside P."/>
            <person name="Chovatia M."/>
            <person name="Cooper J."/>
            <person name="Damon W."/>
            <person name="Desjardin D."/>
            <person name="Finy P."/>
            <person name="Geml J."/>
            <person name="Haridas S."/>
            <person name="Hughes K."/>
            <person name="Justo A."/>
            <person name="Karasinski D."/>
            <person name="Kautmanova I."/>
            <person name="Kiss B."/>
            <person name="Kocsube S."/>
            <person name="Kotiranta H."/>
            <person name="LaButti K.M."/>
            <person name="Lechner B.E."/>
            <person name="Liimatainen K."/>
            <person name="Lipzen A."/>
            <person name="Lukacs Z."/>
            <person name="Mihaltcheva S."/>
            <person name="Morgado L.N."/>
            <person name="Niskanen T."/>
            <person name="Noordeloos M.E."/>
            <person name="Ohm R.A."/>
            <person name="Ortiz-Santana B."/>
            <person name="Ovrebo C."/>
            <person name="Racz N."/>
            <person name="Riley R."/>
            <person name="Savchenko A."/>
            <person name="Shiryaev A."/>
            <person name="Soop K."/>
            <person name="Spirin V."/>
            <person name="Szebenyi C."/>
            <person name="Tomsovsky M."/>
            <person name="Tulloss R.E."/>
            <person name="Uehling J."/>
            <person name="Grigoriev I.V."/>
            <person name="Vagvolgyi C."/>
            <person name="Papp T."/>
            <person name="Martin F.M."/>
            <person name="Miettinen O."/>
            <person name="Hibbett D.S."/>
            <person name="Nagy L.G."/>
        </authorList>
    </citation>
    <scope>NUCLEOTIDE SEQUENCE [LARGE SCALE GENOMIC DNA]</scope>
    <source>
        <strain evidence="1 2">NL-1719</strain>
    </source>
</reference>
<evidence type="ECO:0000313" key="1">
    <source>
        <dbReference type="EMBL" id="TFK62132.1"/>
    </source>
</evidence>
<proteinExistence type="predicted"/>
<dbReference type="EMBL" id="ML208603">
    <property type="protein sequence ID" value="TFK62132.1"/>
    <property type="molecule type" value="Genomic_DNA"/>
</dbReference>
<dbReference type="Proteomes" id="UP000308600">
    <property type="component" value="Unassembled WGS sequence"/>
</dbReference>
<accession>A0ACD3A8U8</accession>
<organism evidence="1 2">
    <name type="scientific">Pluteus cervinus</name>
    <dbReference type="NCBI Taxonomy" id="181527"/>
    <lineage>
        <taxon>Eukaryota</taxon>
        <taxon>Fungi</taxon>
        <taxon>Dikarya</taxon>
        <taxon>Basidiomycota</taxon>
        <taxon>Agaricomycotina</taxon>
        <taxon>Agaricomycetes</taxon>
        <taxon>Agaricomycetidae</taxon>
        <taxon>Agaricales</taxon>
        <taxon>Pluteineae</taxon>
        <taxon>Pluteaceae</taxon>
        <taxon>Pluteus</taxon>
    </lineage>
</organism>
<evidence type="ECO:0000313" key="2">
    <source>
        <dbReference type="Proteomes" id="UP000308600"/>
    </source>
</evidence>
<keyword evidence="2" id="KW-1185">Reference proteome</keyword>
<protein>
    <submittedName>
        <fullName evidence="1">Uncharacterized protein</fullName>
    </submittedName>
</protein>